<dbReference type="Pfam" id="PF06029">
    <property type="entry name" value="AlkA_N"/>
    <property type="match status" value="1"/>
</dbReference>
<evidence type="ECO:0000256" key="12">
    <source>
        <dbReference type="ARBA" id="ARBA00023163"/>
    </source>
</evidence>
<dbReference type="InterPro" id="IPR035451">
    <property type="entry name" value="Ada-like_dom_sf"/>
</dbReference>
<dbReference type="InterPro" id="IPR011257">
    <property type="entry name" value="DNA_glycosylase"/>
</dbReference>
<feature type="domain" description="HTH araC/xylS-type" evidence="14">
    <location>
        <begin position="96"/>
        <end position="194"/>
    </location>
</feature>
<dbReference type="Gene3D" id="1.10.10.60">
    <property type="entry name" value="Homeodomain-like"/>
    <property type="match status" value="1"/>
</dbReference>
<keyword evidence="10" id="KW-0238">DNA-binding</keyword>
<evidence type="ECO:0000256" key="2">
    <source>
        <dbReference type="ARBA" id="ARBA00001947"/>
    </source>
</evidence>
<dbReference type="GO" id="GO:0043565">
    <property type="term" value="F:sequence-specific DNA binding"/>
    <property type="evidence" value="ECO:0007669"/>
    <property type="project" value="InterPro"/>
</dbReference>
<evidence type="ECO:0000313" key="15">
    <source>
        <dbReference type="EMBL" id="PYE12919.1"/>
    </source>
</evidence>
<dbReference type="InterPro" id="IPR004026">
    <property type="entry name" value="Ada_DNA_repair_Zn-bd"/>
</dbReference>
<dbReference type="FunFam" id="3.40.10.10:FF:000001">
    <property type="entry name" value="DNA-3-methyladenine glycosylase 2"/>
    <property type="match status" value="1"/>
</dbReference>
<sequence>MSSGPAASARQLDFDSCYRAVQSRDARFDGQFFVAVRTTGIYCRPSCPAITPKPHNVSFVLTAAVAQQEGYRACRRCLPDAVPGSPRWNVNSDLASRAMRLIEDGLVDRTGVNGLAGQLGYSPRQLNRVLGDQIGVGPLALARAYRATTARMLIQCTDMSMSDIAFAAGFASIRQFNDTVREVFAQTPTELRTKGTPRGAGQTGATVTLKLAVRQPFSPPWLHWFLAAHAVTGIESWDGHTYRRSLDLPHGPAIVGLQIDTDHVRAELDLQDMRDLGVAVNRVRKLLDLDADVAAANDVLQRDPALSTLVEAMPGIRAPGSVDPTELLLRTMIGQQISLPAARTHAAKLVAALGAPLPNPDGDITHLFPTAAAIAERGHEVLTGPTARTTAIVDVSRAIAEERLPMHAGLPPDELRARLIAQRGIGAWTADYVVMRLLGDPDILLNTDLVLRKSAADLEIDLSDTSRWSPWRSYASMHLWRSAVARVVPALAAAPAVPITLRTRKKVS</sequence>
<dbReference type="InterPro" id="IPR051912">
    <property type="entry name" value="Alkylbase_DNA_Glycosylase/TA"/>
</dbReference>
<dbReference type="SUPFAM" id="SSF46689">
    <property type="entry name" value="Homeodomain-like"/>
    <property type="match status" value="1"/>
</dbReference>
<dbReference type="SUPFAM" id="SSF55945">
    <property type="entry name" value="TATA-box binding protein-like"/>
    <property type="match status" value="1"/>
</dbReference>
<dbReference type="GO" id="GO:0032131">
    <property type="term" value="F:alkylated DNA binding"/>
    <property type="evidence" value="ECO:0007669"/>
    <property type="project" value="TreeGrafter"/>
</dbReference>
<evidence type="ECO:0000256" key="8">
    <source>
        <dbReference type="ARBA" id="ARBA00022833"/>
    </source>
</evidence>
<dbReference type="InterPro" id="IPR037046">
    <property type="entry name" value="AlkA_N_sf"/>
</dbReference>
<keyword evidence="12" id="KW-0804">Transcription</keyword>
<dbReference type="InterPro" id="IPR018060">
    <property type="entry name" value="HTH_AraC"/>
</dbReference>
<dbReference type="PANTHER" id="PTHR43003">
    <property type="entry name" value="DNA-3-METHYLADENINE GLYCOSYLASE"/>
    <property type="match status" value="1"/>
</dbReference>
<keyword evidence="6" id="KW-0479">Metal-binding</keyword>
<dbReference type="InterPro" id="IPR003265">
    <property type="entry name" value="HhH-GPD_domain"/>
</dbReference>
<organism evidence="15 16">
    <name type="scientific">Williamsia limnetica</name>
    <dbReference type="NCBI Taxonomy" id="882452"/>
    <lineage>
        <taxon>Bacteria</taxon>
        <taxon>Bacillati</taxon>
        <taxon>Actinomycetota</taxon>
        <taxon>Actinomycetes</taxon>
        <taxon>Mycobacteriales</taxon>
        <taxon>Nocardiaceae</taxon>
        <taxon>Williamsia</taxon>
    </lineage>
</organism>
<dbReference type="GO" id="GO:0032993">
    <property type="term" value="C:protein-DNA complex"/>
    <property type="evidence" value="ECO:0007669"/>
    <property type="project" value="TreeGrafter"/>
</dbReference>
<name>A0A318RUA2_WILLI</name>
<dbReference type="Pfam" id="PF02805">
    <property type="entry name" value="Ada_Zn_binding"/>
    <property type="match status" value="1"/>
</dbReference>
<dbReference type="InterPro" id="IPR009057">
    <property type="entry name" value="Homeodomain-like_sf"/>
</dbReference>
<evidence type="ECO:0000256" key="5">
    <source>
        <dbReference type="ARBA" id="ARBA00022679"/>
    </source>
</evidence>
<keyword evidence="9" id="KW-0805">Transcription regulation</keyword>
<evidence type="ECO:0000256" key="3">
    <source>
        <dbReference type="ARBA" id="ARBA00012000"/>
    </source>
</evidence>
<evidence type="ECO:0000256" key="1">
    <source>
        <dbReference type="ARBA" id="ARBA00000086"/>
    </source>
</evidence>
<comment type="caution">
    <text evidence="15">The sequence shown here is derived from an EMBL/GenBank/DDBJ whole genome shotgun (WGS) entry which is preliminary data.</text>
</comment>
<keyword evidence="5" id="KW-0808">Transferase</keyword>
<evidence type="ECO:0000256" key="11">
    <source>
        <dbReference type="ARBA" id="ARBA00023159"/>
    </source>
</evidence>
<reference evidence="15 16" key="1">
    <citation type="submission" date="2018-06" db="EMBL/GenBank/DDBJ databases">
        <title>Genomic Encyclopedia of Type Strains, Phase IV (KMG-IV): sequencing the most valuable type-strain genomes for metagenomic binning, comparative biology and taxonomic classification.</title>
        <authorList>
            <person name="Goeker M."/>
        </authorList>
    </citation>
    <scope>NUCLEOTIDE SEQUENCE [LARGE SCALE GENOMIC DNA]</scope>
    <source>
        <strain evidence="15 16">DSM 45521</strain>
    </source>
</reference>
<keyword evidence="13" id="KW-0234">DNA repair</keyword>
<dbReference type="InterPro" id="IPR023170">
    <property type="entry name" value="HhH_base_excis_C"/>
</dbReference>
<accession>A0A318RUA2</accession>
<evidence type="ECO:0000313" key="16">
    <source>
        <dbReference type="Proteomes" id="UP000247591"/>
    </source>
</evidence>
<evidence type="ECO:0000256" key="10">
    <source>
        <dbReference type="ARBA" id="ARBA00023125"/>
    </source>
</evidence>
<comment type="cofactor">
    <cofactor evidence="2">
        <name>Zn(2+)</name>
        <dbReference type="ChEBI" id="CHEBI:29105"/>
    </cofactor>
</comment>
<protein>
    <recommendedName>
        <fullName evidence="3">DNA-3-methyladenine glycosylase II</fullName>
        <ecNumber evidence="3">3.2.2.21</ecNumber>
    </recommendedName>
</protein>
<dbReference type="GO" id="GO:0003700">
    <property type="term" value="F:DNA-binding transcription factor activity"/>
    <property type="evidence" value="ECO:0007669"/>
    <property type="project" value="InterPro"/>
</dbReference>
<evidence type="ECO:0000256" key="4">
    <source>
        <dbReference type="ARBA" id="ARBA00022603"/>
    </source>
</evidence>
<evidence type="ECO:0000256" key="9">
    <source>
        <dbReference type="ARBA" id="ARBA00023015"/>
    </source>
</evidence>
<dbReference type="CDD" id="cd00056">
    <property type="entry name" value="ENDO3c"/>
    <property type="match status" value="1"/>
</dbReference>
<dbReference type="GO" id="GO:0043916">
    <property type="term" value="F:DNA-7-methylguanine glycosylase activity"/>
    <property type="evidence" value="ECO:0007669"/>
    <property type="project" value="TreeGrafter"/>
</dbReference>
<keyword evidence="7" id="KW-0227">DNA damage</keyword>
<dbReference type="GO" id="GO:0008270">
    <property type="term" value="F:zinc ion binding"/>
    <property type="evidence" value="ECO:0007669"/>
    <property type="project" value="InterPro"/>
</dbReference>
<keyword evidence="16" id="KW-1185">Reference proteome</keyword>
<dbReference type="EMBL" id="QJSP01000019">
    <property type="protein sequence ID" value="PYE12919.1"/>
    <property type="molecule type" value="Genomic_DNA"/>
</dbReference>
<dbReference type="SUPFAM" id="SSF48150">
    <property type="entry name" value="DNA-glycosylase"/>
    <property type="match status" value="1"/>
</dbReference>
<dbReference type="OrthoDB" id="9811249at2"/>
<keyword evidence="8" id="KW-0862">Zinc</keyword>
<dbReference type="GO" id="GO:0005737">
    <property type="term" value="C:cytoplasm"/>
    <property type="evidence" value="ECO:0007669"/>
    <property type="project" value="TreeGrafter"/>
</dbReference>
<keyword evidence="11" id="KW-0010">Activator</keyword>
<dbReference type="SMART" id="SM00342">
    <property type="entry name" value="HTH_ARAC"/>
    <property type="match status" value="1"/>
</dbReference>
<dbReference type="SMART" id="SM01009">
    <property type="entry name" value="AlkA_N"/>
    <property type="match status" value="1"/>
</dbReference>
<dbReference type="PROSITE" id="PS01124">
    <property type="entry name" value="HTH_ARAC_FAMILY_2"/>
    <property type="match status" value="1"/>
</dbReference>
<dbReference type="SUPFAM" id="SSF57884">
    <property type="entry name" value="Ada DNA repair protein, N-terminal domain (N-Ada 10)"/>
    <property type="match status" value="1"/>
</dbReference>
<evidence type="ECO:0000256" key="6">
    <source>
        <dbReference type="ARBA" id="ARBA00022723"/>
    </source>
</evidence>
<evidence type="ECO:0000256" key="13">
    <source>
        <dbReference type="ARBA" id="ARBA00023204"/>
    </source>
</evidence>
<dbReference type="Gene3D" id="3.40.10.10">
    <property type="entry name" value="DNA Methylphosphotriester Repair Domain"/>
    <property type="match status" value="1"/>
</dbReference>
<dbReference type="Proteomes" id="UP000247591">
    <property type="component" value="Unassembled WGS sequence"/>
</dbReference>
<evidence type="ECO:0000256" key="7">
    <source>
        <dbReference type="ARBA" id="ARBA00022763"/>
    </source>
</evidence>
<proteinExistence type="predicted"/>
<gene>
    <name evidence="15" type="ORF">DFR67_11924</name>
</gene>
<keyword evidence="4" id="KW-0489">Methyltransferase</keyword>
<dbReference type="AlphaFoldDB" id="A0A318RUA2"/>
<dbReference type="Gene3D" id="1.10.340.30">
    <property type="entry name" value="Hypothetical protein, domain 2"/>
    <property type="match status" value="1"/>
</dbReference>
<dbReference type="Pfam" id="PF12833">
    <property type="entry name" value="HTH_18"/>
    <property type="match status" value="1"/>
</dbReference>
<dbReference type="RefSeq" id="WP_110472168.1">
    <property type="nucleotide sequence ID" value="NZ_QJSP01000019.1"/>
</dbReference>
<dbReference type="Gene3D" id="3.30.310.20">
    <property type="entry name" value="DNA-3-methyladenine glycosylase AlkA, N-terminal domain"/>
    <property type="match status" value="1"/>
</dbReference>
<dbReference type="InterPro" id="IPR010316">
    <property type="entry name" value="AlkA_N"/>
</dbReference>
<dbReference type="PROSITE" id="PS00041">
    <property type="entry name" value="HTH_ARAC_FAMILY_1"/>
    <property type="match status" value="1"/>
</dbReference>
<dbReference type="SMART" id="SM00478">
    <property type="entry name" value="ENDO3c"/>
    <property type="match status" value="1"/>
</dbReference>
<dbReference type="PANTHER" id="PTHR43003:SF13">
    <property type="entry name" value="DNA-3-METHYLADENINE GLYCOSYLASE 2"/>
    <property type="match status" value="1"/>
</dbReference>
<dbReference type="GO" id="GO:0008168">
    <property type="term" value="F:methyltransferase activity"/>
    <property type="evidence" value="ECO:0007669"/>
    <property type="project" value="UniProtKB-KW"/>
</dbReference>
<comment type="catalytic activity">
    <reaction evidence="1">
        <text>Hydrolysis of alkylated DNA, releasing 3-methyladenine, 3-methylguanine, 7-methylguanine and 7-methyladenine.</text>
        <dbReference type="EC" id="3.2.2.21"/>
    </reaction>
</comment>
<dbReference type="EC" id="3.2.2.21" evidence="3"/>
<dbReference type="InterPro" id="IPR018062">
    <property type="entry name" value="HTH_AraC-typ_CS"/>
</dbReference>
<dbReference type="Gene3D" id="1.10.1670.10">
    <property type="entry name" value="Helix-hairpin-Helix base-excision DNA repair enzymes (C-terminal)"/>
    <property type="match status" value="1"/>
</dbReference>
<evidence type="ECO:0000259" key="14">
    <source>
        <dbReference type="PROSITE" id="PS01124"/>
    </source>
</evidence>
<dbReference type="GO" id="GO:0006285">
    <property type="term" value="P:base-excision repair, AP site formation"/>
    <property type="evidence" value="ECO:0007669"/>
    <property type="project" value="TreeGrafter"/>
</dbReference>
<dbReference type="GO" id="GO:0006307">
    <property type="term" value="P:DNA alkylation repair"/>
    <property type="evidence" value="ECO:0007669"/>
    <property type="project" value="TreeGrafter"/>
</dbReference>
<dbReference type="GO" id="GO:0032259">
    <property type="term" value="P:methylation"/>
    <property type="evidence" value="ECO:0007669"/>
    <property type="project" value="UniProtKB-KW"/>
</dbReference>
<dbReference type="GO" id="GO:0008725">
    <property type="term" value="F:DNA-3-methyladenine glycosylase activity"/>
    <property type="evidence" value="ECO:0007669"/>
    <property type="project" value="TreeGrafter"/>
</dbReference>